<reference evidence="4 5" key="1">
    <citation type="submission" date="2016-07" db="EMBL/GenBank/DDBJ databases">
        <title>Pervasive Adenine N6-methylation of Active Genes in Fungi.</title>
        <authorList>
            <consortium name="DOE Joint Genome Institute"/>
            <person name="Mondo S.J."/>
            <person name="Dannebaum R.O."/>
            <person name="Kuo R.C."/>
            <person name="Labutti K."/>
            <person name="Haridas S."/>
            <person name="Kuo A."/>
            <person name="Salamov A."/>
            <person name="Ahrendt S.R."/>
            <person name="Lipzen A."/>
            <person name="Sullivan W."/>
            <person name="Andreopoulos W.B."/>
            <person name="Clum A."/>
            <person name="Lindquist E."/>
            <person name="Daum C."/>
            <person name="Ramamoorthy G.K."/>
            <person name="Gryganskyi A."/>
            <person name="Culley D."/>
            <person name="Magnuson J.K."/>
            <person name="James T.Y."/>
            <person name="O'Malley M.A."/>
            <person name="Stajich J.E."/>
            <person name="Spatafora J.W."/>
            <person name="Visel A."/>
            <person name="Grigoriev I.V."/>
        </authorList>
    </citation>
    <scope>NUCLEOTIDE SEQUENCE [LARGE SCALE GENOMIC DNA]</scope>
    <source>
        <strain evidence="4 5">JEL800</strain>
    </source>
</reference>
<accession>A0A1Y2BVN4</accession>
<dbReference type="InterPro" id="IPR000387">
    <property type="entry name" value="Tyr_Pase_dom"/>
</dbReference>
<dbReference type="STRING" id="329046.A0A1Y2BVN4"/>
<protein>
    <recommendedName>
        <fullName evidence="3">Tyrosine specific protein phosphatases domain-containing protein</fullName>
    </recommendedName>
</protein>
<evidence type="ECO:0000256" key="1">
    <source>
        <dbReference type="ARBA" id="ARBA00022801"/>
    </source>
</evidence>
<feature type="compositionally biased region" description="Low complexity" evidence="2">
    <location>
        <begin position="566"/>
        <end position="575"/>
    </location>
</feature>
<feature type="region of interest" description="Disordered" evidence="2">
    <location>
        <begin position="457"/>
        <end position="491"/>
    </location>
</feature>
<dbReference type="GO" id="GO:0004725">
    <property type="term" value="F:protein tyrosine phosphatase activity"/>
    <property type="evidence" value="ECO:0007669"/>
    <property type="project" value="InterPro"/>
</dbReference>
<feature type="region of interest" description="Disordered" evidence="2">
    <location>
        <begin position="523"/>
        <end position="575"/>
    </location>
</feature>
<gene>
    <name evidence="4" type="ORF">BCR33DRAFT_831778</name>
</gene>
<dbReference type="Proteomes" id="UP000193642">
    <property type="component" value="Unassembled WGS sequence"/>
</dbReference>
<dbReference type="PROSITE" id="PS00383">
    <property type="entry name" value="TYR_PHOSPHATASE_1"/>
    <property type="match status" value="1"/>
</dbReference>
<dbReference type="Pfam" id="PF22784">
    <property type="entry name" value="PTP-SAK"/>
    <property type="match status" value="1"/>
</dbReference>
<feature type="compositionally biased region" description="Pro residues" evidence="2">
    <location>
        <begin position="554"/>
        <end position="565"/>
    </location>
</feature>
<dbReference type="InterPro" id="IPR003595">
    <property type="entry name" value="Tyr_Pase_cat"/>
</dbReference>
<dbReference type="PANTHER" id="PTHR23339">
    <property type="entry name" value="TYROSINE SPECIFIC PROTEIN PHOSPHATASE AND DUAL SPECIFICITY PROTEIN PHOSPHATASE"/>
    <property type="match status" value="1"/>
</dbReference>
<dbReference type="SMART" id="SM00195">
    <property type="entry name" value="DSPc"/>
    <property type="match status" value="1"/>
</dbReference>
<feature type="domain" description="Tyrosine specific protein phosphatases" evidence="3">
    <location>
        <begin position="165"/>
        <end position="224"/>
    </location>
</feature>
<dbReference type="InterPro" id="IPR000242">
    <property type="entry name" value="PTP_cat"/>
</dbReference>
<dbReference type="InterPro" id="IPR029021">
    <property type="entry name" value="Prot-tyrosine_phosphatase-like"/>
</dbReference>
<comment type="caution">
    <text evidence="4">The sequence shown here is derived from an EMBL/GenBank/DDBJ whole genome shotgun (WGS) entry which is preliminary data.</text>
</comment>
<evidence type="ECO:0000313" key="5">
    <source>
        <dbReference type="Proteomes" id="UP000193642"/>
    </source>
</evidence>
<dbReference type="EMBL" id="MCGO01000042">
    <property type="protein sequence ID" value="ORY38820.1"/>
    <property type="molecule type" value="Genomic_DNA"/>
</dbReference>
<dbReference type="SMART" id="SM00404">
    <property type="entry name" value="PTPc_motif"/>
    <property type="match status" value="1"/>
</dbReference>
<dbReference type="InterPro" id="IPR057023">
    <property type="entry name" value="PTP-SAK"/>
</dbReference>
<keyword evidence="5" id="KW-1185">Reference proteome</keyword>
<sequence>MASAIEVGSGSISGSSIGTGETVFSQCGLPQPTSTHYPKHVDLPWHFSWIDTDAMIGGSSAPTGGRVATENKEEGGVNNNNHLEHINADAELLFDFGAEWDGPASPSPSLMTNDDEYEYTGSCAKCGHSDDAFDKDLFADVHDKDISVLFLPIPDGSVPRFEQIDVFLKEATKTIQRGKKVVVHCQAGVGRTGTFLAIYLINKYGFDPLTAITLLRHYRPQSLQFHATDWQVDPFRLHPDPKAYNRNMVQERFVERWWHAMMREKRRASMCSPVLVTREVSPANSASGGDGPALIITTTASDASASPDTVEYAHKNKRRTSFVMESTRLIPDDEMDGQPHLYSKSVASGTIKTRRRHTDSAATYDNFMDYLVAITKQNQHAKSQLSQLAPLTETQLPAPSSAIATSSSSSFTSPATVATTASSATVATFSSSSSTQSSLSSSLSPATTSMLSSSLTAIQSYPTPPRVSEMSSSFKRARDASDDHHLPINPTENSHILASTLSPQPSLLSPAAEPLSTSFTESFAKLSSSTPVPPRALHTPHASSYHHRKRHPKPNPQPHPPPSPKQQPSKSAQSS</sequence>
<feature type="compositionally biased region" description="Basic residues" evidence="2">
    <location>
        <begin position="544"/>
        <end position="553"/>
    </location>
</feature>
<proteinExistence type="predicted"/>
<evidence type="ECO:0000256" key="2">
    <source>
        <dbReference type="SAM" id="MobiDB-lite"/>
    </source>
</evidence>
<dbReference type="InterPro" id="IPR050561">
    <property type="entry name" value="PTP"/>
</dbReference>
<keyword evidence="1" id="KW-0378">Hydrolase</keyword>
<evidence type="ECO:0000259" key="3">
    <source>
        <dbReference type="PROSITE" id="PS50056"/>
    </source>
</evidence>
<dbReference type="PRINTS" id="PR00700">
    <property type="entry name" value="PRTYPHPHTASE"/>
</dbReference>
<dbReference type="SUPFAM" id="SSF52799">
    <property type="entry name" value="(Phosphotyrosine protein) phosphatases II"/>
    <property type="match status" value="1"/>
</dbReference>
<evidence type="ECO:0000313" key="4">
    <source>
        <dbReference type="EMBL" id="ORY38820.1"/>
    </source>
</evidence>
<dbReference type="InterPro" id="IPR020422">
    <property type="entry name" value="TYR_PHOSPHATASE_DUAL_dom"/>
</dbReference>
<dbReference type="AlphaFoldDB" id="A0A1Y2BVN4"/>
<dbReference type="InterPro" id="IPR016130">
    <property type="entry name" value="Tyr_Pase_AS"/>
</dbReference>
<dbReference type="Gene3D" id="3.90.190.10">
    <property type="entry name" value="Protein tyrosine phosphatase superfamily"/>
    <property type="match status" value="1"/>
</dbReference>
<dbReference type="FunFam" id="3.90.190.10:FF:000157">
    <property type="entry name" value="Protein-tyrosine phosphatase"/>
    <property type="match status" value="1"/>
</dbReference>
<feature type="compositionally biased region" description="Basic and acidic residues" evidence="2">
    <location>
        <begin position="476"/>
        <end position="486"/>
    </location>
</feature>
<name>A0A1Y2BVN4_9FUNG</name>
<dbReference type="PROSITE" id="PS50056">
    <property type="entry name" value="TYR_PHOSPHATASE_2"/>
    <property type="match status" value="1"/>
</dbReference>
<dbReference type="OrthoDB" id="2017893at2759"/>
<organism evidence="4 5">
    <name type="scientific">Rhizoclosmatium globosum</name>
    <dbReference type="NCBI Taxonomy" id="329046"/>
    <lineage>
        <taxon>Eukaryota</taxon>
        <taxon>Fungi</taxon>
        <taxon>Fungi incertae sedis</taxon>
        <taxon>Chytridiomycota</taxon>
        <taxon>Chytridiomycota incertae sedis</taxon>
        <taxon>Chytridiomycetes</taxon>
        <taxon>Chytridiales</taxon>
        <taxon>Chytriomycetaceae</taxon>
        <taxon>Rhizoclosmatium</taxon>
    </lineage>
</organism>